<protein>
    <submittedName>
        <fullName evidence="3">Monoamine oxidase</fullName>
    </submittedName>
</protein>
<comment type="similarity">
    <text evidence="1">Belongs to the flavin monoamine oxidase family.</text>
</comment>
<evidence type="ECO:0000313" key="4">
    <source>
        <dbReference type="Proteomes" id="UP000249720"/>
    </source>
</evidence>
<dbReference type="InterPro" id="IPR036188">
    <property type="entry name" value="FAD/NAD-bd_sf"/>
</dbReference>
<dbReference type="EMBL" id="QKZV01000012">
    <property type="protein sequence ID" value="PZX59991.1"/>
    <property type="molecule type" value="Genomic_DNA"/>
</dbReference>
<dbReference type="InterPro" id="IPR002937">
    <property type="entry name" value="Amino_oxidase"/>
</dbReference>
<dbReference type="GO" id="GO:0016491">
    <property type="term" value="F:oxidoreductase activity"/>
    <property type="evidence" value="ECO:0007669"/>
    <property type="project" value="InterPro"/>
</dbReference>
<feature type="domain" description="Amine oxidase" evidence="2">
    <location>
        <begin position="101"/>
        <end position="346"/>
    </location>
</feature>
<dbReference type="RefSeq" id="WP_111297192.1">
    <property type="nucleotide sequence ID" value="NZ_QKZV01000012.1"/>
</dbReference>
<dbReference type="AlphaFoldDB" id="A0A2W7RIB6"/>
<reference evidence="3 4" key="1">
    <citation type="submission" date="2018-06" db="EMBL/GenBank/DDBJ databases">
        <title>Genomic Encyclopedia of Archaeal and Bacterial Type Strains, Phase II (KMG-II): from individual species to whole genera.</title>
        <authorList>
            <person name="Goeker M."/>
        </authorList>
    </citation>
    <scope>NUCLEOTIDE SEQUENCE [LARGE SCALE GENOMIC DNA]</scope>
    <source>
        <strain evidence="3 4">DSM 23241</strain>
    </source>
</reference>
<evidence type="ECO:0000256" key="1">
    <source>
        <dbReference type="ARBA" id="ARBA00005995"/>
    </source>
</evidence>
<dbReference type="OrthoDB" id="56323at2"/>
<evidence type="ECO:0000313" key="3">
    <source>
        <dbReference type="EMBL" id="PZX59991.1"/>
    </source>
</evidence>
<dbReference type="SUPFAM" id="SSF51905">
    <property type="entry name" value="FAD/NAD(P)-binding domain"/>
    <property type="match status" value="1"/>
</dbReference>
<dbReference type="Proteomes" id="UP000249720">
    <property type="component" value="Unassembled WGS sequence"/>
</dbReference>
<dbReference type="InterPro" id="IPR050703">
    <property type="entry name" value="Flavin_MAO"/>
</dbReference>
<name>A0A2W7RIB6_9BACT</name>
<dbReference type="SUPFAM" id="SSF54373">
    <property type="entry name" value="FAD-linked reductases, C-terminal domain"/>
    <property type="match status" value="1"/>
</dbReference>
<keyword evidence="4" id="KW-1185">Reference proteome</keyword>
<dbReference type="PANTHER" id="PTHR43563">
    <property type="entry name" value="AMINE OXIDASE"/>
    <property type="match status" value="1"/>
</dbReference>
<dbReference type="Gene3D" id="3.50.50.60">
    <property type="entry name" value="FAD/NAD(P)-binding domain"/>
    <property type="match status" value="2"/>
</dbReference>
<proteinExistence type="inferred from homology"/>
<organism evidence="3 4">
    <name type="scientific">Hydrotalea sandarakina</name>
    <dbReference type="NCBI Taxonomy" id="1004304"/>
    <lineage>
        <taxon>Bacteria</taxon>
        <taxon>Pseudomonadati</taxon>
        <taxon>Bacteroidota</taxon>
        <taxon>Chitinophagia</taxon>
        <taxon>Chitinophagales</taxon>
        <taxon>Chitinophagaceae</taxon>
        <taxon>Hydrotalea</taxon>
    </lineage>
</organism>
<sequence length="351" mass="38953">MHDVIIVGSGLSGLVAAQQLQQFGKKILVLEAQSIIGGRIQTYTGINGTPMEMGATWLGNKHTFLRQLLKQSGITLFEQWQGGNAIIEAQGVMEQYAMPAAEPYYRIAGGSSSIIQYLAKTIGPATIHTNAAVTAIELKDNYVQVMCSNGNSYTSTSVIIAIPPQVAAKTITFQPSLPNQLLQVMQQTQTWMAGSIKFALAYTAPFWKQAFNISTIYSDKGPATEMYDHTDATEQHFALKGFLLPQLSKAMPLQRKEWVAQQVQRYFGTMANTFIQYTDYVWCNIWVGCGEEQNHLLPHQNNGHYLYTNSYMNERLFWAGTETAQQFGGYMDGAVEAGLRAARAILQMPIH</sequence>
<evidence type="ECO:0000259" key="2">
    <source>
        <dbReference type="Pfam" id="PF01593"/>
    </source>
</evidence>
<feature type="domain" description="Amine oxidase" evidence="2">
    <location>
        <begin position="11"/>
        <end position="81"/>
    </location>
</feature>
<dbReference type="PANTHER" id="PTHR43563:SF1">
    <property type="entry name" value="AMINE OXIDASE [FLAVIN-CONTAINING] B"/>
    <property type="match status" value="1"/>
</dbReference>
<accession>A0A2W7RIB6</accession>
<gene>
    <name evidence="3" type="ORF">LX80_02710</name>
</gene>
<comment type="caution">
    <text evidence="3">The sequence shown here is derived from an EMBL/GenBank/DDBJ whole genome shotgun (WGS) entry which is preliminary data.</text>
</comment>
<dbReference type="Pfam" id="PF01593">
    <property type="entry name" value="Amino_oxidase"/>
    <property type="match status" value="2"/>
</dbReference>